<dbReference type="CDD" id="cd06158">
    <property type="entry name" value="S2P-M50_like_1"/>
    <property type="match status" value="1"/>
</dbReference>
<dbReference type="OrthoDB" id="9800627at2"/>
<evidence type="ECO:0000313" key="15">
    <source>
        <dbReference type="EMBL" id="ERL10789.1"/>
    </source>
</evidence>
<evidence type="ECO:0000256" key="4">
    <source>
        <dbReference type="ARBA" id="ARBA00022475"/>
    </source>
</evidence>
<keyword evidence="5" id="KW-0645">Protease</keyword>
<evidence type="ECO:0000256" key="3">
    <source>
        <dbReference type="ARBA" id="ARBA00007931"/>
    </source>
</evidence>
<gene>
    <name evidence="15" type="ORF">HMPREF1316_2210</name>
</gene>
<evidence type="ECO:0000256" key="10">
    <source>
        <dbReference type="ARBA" id="ARBA00022989"/>
    </source>
</evidence>
<feature type="transmembrane region" description="Helical" evidence="13">
    <location>
        <begin position="59"/>
        <end position="78"/>
    </location>
</feature>
<evidence type="ECO:0000256" key="1">
    <source>
        <dbReference type="ARBA" id="ARBA00001947"/>
    </source>
</evidence>
<dbReference type="InterPro" id="IPR044537">
    <property type="entry name" value="Rip2-like"/>
</dbReference>
<evidence type="ECO:0000256" key="11">
    <source>
        <dbReference type="ARBA" id="ARBA00023049"/>
    </source>
</evidence>
<comment type="cofactor">
    <cofactor evidence="1">
        <name>Zn(2+)</name>
        <dbReference type="ChEBI" id="CHEBI:29105"/>
    </cofactor>
</comment>
<dbReference type="eggNOG" id="COG1994">
    <property type="taxonomic scope" value="Bacteria"/>
</dbReference>
<dbReference type="PANTHER" id="PTHR35864:SF1">
    <property type="entry name" value="ZINC METALLOPROTEASE YWHC-RELATED"/>
    <property type="match status" value="1"/>
</dbReference>
<feature type="transmembrane region" description="Helical" evidence="13">
    <location>
        <begin position="192"/>
        <end position="214"/>
    </location>
</feature>
<reference evidence="15 16" key="1">
    <citation type="submission" date="2013-08" db="EMBL/GenBank/DDBJ databases">
        <authorList>
            <person name="Durkin A.S."/>
            <person name="Haft D.R."/>
            <person name="McCorrison J."/>
            <person name="Torralba M."/>
            <person name="Gillis M."/>
            <person name="Haft D.H."/>
            <person name="Methe B."/>
            <person name="Sutton G."/>
            <person name="Nelson K.E."/>
        </authorList>
    </citation>
    <scope>NUCLEOTIDE SEQUENCE [LARGE SCALE GENOMIC DNA]</scope>
    <source>
        <strain evidence="15 16">F0195</strain>
    </source>
</reference>
<dbReference type="PANTHER" id="PTHR35864">
    <property type="entry name" value="ZINC METALLOPROTEASE MJ0611-RELATED"/>
    <property type="match status" value="1"/>
</dbReference>
<proteinExistence type="inferred from homology"/>
<dbReference type="Proteomes" id="UP000016638">
    <property type="component" value="Unassembled WGS sequence"/>
</dbReference>
<comment type="caution">
    <text evidence="15">The sequence shown here is derived from an EMBL/GenBank/DDBJ whole genome shotgun (WGS) entry which is preliminary data.</text>
</comment>
<dbReference type="PATRIC" id="fig|1125712.3.peg.62"/>
<keyword evidence="4" id="KW-1003">Cell membrane</keyword>
<evidence type="ECO:0000256" key="13">
    <source>
        <dbReference type="SAM" id="Phobius"/>
    </source>
</evidence>
<dbReference type="GO" id="GO:0008237">
    <property type="term" value="F:metallopeptidase activity"/>
    <property type="evidence" value="ECO:0007669"/>
    <property type="project" value="UniProtKB-KW"/>
</dbReference>
<feature type="domain" description="Peptidase M50" evidence="14">
    <location>
        <begin position="16"/>
        <end position="197"/>
    </location>
</feature>
<keyword evidence="11" id="KW-0482">Metalloprotease</keyword>
<dbReference type="EC" id="3.4.24.-" evidence="15"/>
<keyword evidence="8 15" id="KW-0378">Hydrolase</keyword>
<evidence type="ECO:0000256" key="8">
    <source>
        <dbReference type="ARBA" id="ARBA00022801"/>
    </source>
</evidence>
<keyword evidence="12 13" id="KW-0472">Membrane</keyword>
<name>U2TCN7_9ACTN</name>
<feature type="transmembrane region" description="Helical" evidence="13">
    <location>
        <begin position="7"/>
        <end position="25"/>
    </location>
</feature>
<dbReference type="STRING" id="1125712.HMPREF1316_2210"/>
<keyword evidence="16" id="KW-1185">Reference proteome</keyword>
<keyword evidence="7" id="KW-0479">Metal-binding</keyword>
<dbReference type="InterPro" id="IPR008915">
    <property type="entry name" value="Peptidase_M50"/>
</dbReference>
<evidence type="ECO:0000259" key="14">
    <source>
        <dbReference type="Pfam" id="PF02163"/>
    </source>
</evidence>
<sequence length="230" mass="24997">MSSLSTYRLVLMVMSVVVVIFSSILHECAHGYVAYRLGDPTAKNAGRLTLNPAAHLDPFGSIILPLLMAFMGGPIFAYAKPVPYNPYNLRNHRVGEVLVALAGPCCNILQALVGALLYALVLRGAPIALMGTPSSVLAWVAWFLIVFVQVNLVLAFFNLIPLPPLDGSKVISLFLSDRALARYYRMQRYSMVVLLVVLYVVPMVLDVDILGLYLDATAGNLTDLLLGMTG</sequence>
<comment type="subcellular location">
    <subcellularLocation>
        <location evidence="2">Cell membrane</location>
        <topology evidence="2">Multi-pass membrane protein</topology>
    </subcellularLocation>
</comment>
<evidence type="ECO:0000256" key="5">
    <source>
        <dbReference type="ARBA" id="ARBA00022670"/>
    </source>
</evidence>
<dbReference type="GO" id="GO:0005886">
    <property type="term" value="C:plasma membrane"/>
    <property type="evidence" value="ECO:0007669"/>
    <property type="project" value="UniProtKB-SubCell"/>
</dbReference>
<keyword evidence="10 13" id="KW-1133">Transmembrane helix</keyword>
<organism evidence="15 16">
    <name type="scientific">Olsenella profusa F0195</name>
    <dbReference type="NCBI Taxonomy" id="1125712"/>
    <lineage>
        <taxon>Bacteria</taxon>
        <taxon>Bacillati</taxon>
        <taxon>Actinomycetota</taxon>
        <taxon>Coriobacteriia</taxon>
        <taxon>Coriobacteriales</taxon>
        <taxon>Atopobiaceae</taxon>
        <taxon>Olsenella</taxon>
    </lineage>
</organism>
<dbReference type="InterPro" id="IPR052348">
    <property type="entry name" value="Metallopeptidase_M50B"/>
</dbReference>
<evidence type="ECO:0000313" key="16">
    <source>
        <dbReference type="Proteomes" id="UP000016638"/>
    </source>
</evidence>
<evidence type="ECO:0000256" key="2">
    <source>
        <dbReference type="ARBA" id="ARBA00004651"/>
    </source>
</evidence>
<keyword evidence="9" id="KW-0862">Zinc</keyword>
<dbReference type="GO" id="GO:0006508">
    <property type="term" value="P:proteolysis"/>
    <property type="evidence" value="ECO:0007669"/>
    <property type="project" value="UniProtKB-KW"/>
</dbReference>
<keyword evidence="6 13" id="KW-0812">Transmembrane</keyword>
<comment type="similarity">
    <text evidence="3">Belongs to the peptidase M50B family.</text>
</comment>
<dbReference type="AlphaFoldDB" id="U2TCN7"/>
<evidence type="ECO:0000256" key="6">
    <source>
        <dbReference type="ARBA" id="ARBA00022692"/>
    </source>
</evidence>
<dbReference type="EMBL" id="AWEZ01000004">
    <property type="protein sequence ID" value="ERL10789.1"/>
    <property type="molecule type" value="Genomic_DNA"/>
</dbReference>
<evidence type="ECO:0000256" key="9">
    <source>
        <dbReference type="ARBA" id="ARBA00022833"/>
    </source>
</evidence>
<dbReference type="RefSeq" id="WP_021724876.1">
    <property type="nucleotide sequence ID" value="NZ_AWEZ01000004.1"/>
</dbReference>
<feature type="transmembrane region" description="Helical" evidence="13">
    <location>
        <begin position="98"/>
        <end position="119"/>
    </location>
</feature>
<dbReference type="GO" id="GO:0046872">
    <property type="term" value="F:metal ion binding"/>
    <property type="evidence" value="ECO:0007669"/>
    <property type="project" value="UniProtKB-KW"/>
</dbReference>
<protein>
    <submittedName>
        <fullName evidence="15">Peptidase, M50 family</fullName>
        <ecNumber evidence="15">3.4.24.-</ecNumber>
    </submittedName>
</protein>
<dbReference type="Pfam" id="PF02163">
    <property type="entry name" value="Peptidase_M50"/>
    <property type="match status" value="1"/>
</dbReference>
<accession>U2TCN7</accession>
<evidence type="ECO:0000256" key="7">
    <source>
        <dbReference type="ARBA" id="ARBA00022723"/>
    </source>
</evidence>
<evidence type="ECO:0000256" key="12">
    <source>
        <dbReference type="ARBA" id="ARBA00023136"/>
    </source>
</evidence>
<feature type="transmembrane region" description="Helical" evidence="13">
    <location>
        <begin position="139"/>
        <end position="160"/>
    </location>
</feature>